<dbReference type="Proteomes" id="UP001195483">
    <property type="component" value="Unassembled WGS sequence"/>
</dbReference>
<dbReference type="GO" id="GO:0035499">
    <property type="term" value="P:carnosine biosynthetic process"/>
    <property type="evidence" value="ECO:0007669"/>
    <property type="project" value="InterPro"/>
</dbReference>
<dbReference type="EMBL" id="JAEAOA010001680">
    <property type="protein sequence ID" value="KAK3586591.1"/>
    <property type="molecule type" value="Genomic_DNA"/>
</dbReference>
<reference evidence="1" key="1">
    <citation type="journal article" date="2021" name="Genome Biol. Evol.">
        <title>A High-Quality Reference Genome for a Parasitic Bivalve with Doubly Uniparental Inheritance (Bivalvia: Unionida).</title>
        <authorList>
            <person name="Smith C.H."/>
        </authorList>
    </citation>
    <scope>NUCLEOTIDE SEQUENCE</scope>
    <source>
        <strain evidence="1">CHS0354</strain>
    </source>
</reference>
<dbReference type="InterPro" id="IPR031046">
    <property type="entry name" value="CARNS1"/>
</dbReference>
<evidence type="ECO:0000313" key="2">
    <source>
        <dbReference type="Proteomes" id="UP001195483"/>
    </source>
</evidence>
<keyword evidence="2" id="KW-1185">Reference proteome</keyword>
<reference evidence="1" key="3">
    <citation type="submission" date="2023-05" db="EMBL/GenBank/DDBJ databases">
        <authorList>
            <person name="Smith C.H."/>
        </authorList>
    </citation>
    <scope>NUCLEOTIDE SEQUENCE</scope>
    <source>
        <strain evidence="1">CHS0354</strain>
        <tissue evidence="1">Mantle</tissue>
    </source>
</reference>
<dbReference type="PANTHER" id="PTHR48066">
    <property type="entry name" value="CARNOSINE SYNTHASE 1"/>
    <property type="match status" value="1"/>
</dbReference>
<proteinExistence type="predicted"/>
<gene>
    <name evidence="1" type="ORF">CHS0354_027726</name>
</gene>
<organism evidence="1 2">
    <name type="scientific">Potamilus streckersoni</name>
    <dbReference type="NCBI Taxonomy" id="2493646"/>
    <lineage>
        <taxon>Eukaryota</taxon>
        <taxon>Metazoa</taxon>
        <taxon>Spiralia</taxon>
        <taxon>Lophotrochozoa</taxon>
        <taxon>Mollusca</taxon>
        <taxon>Bivalvia</taxon>
        <taxon>Autobranchia</taxon>
        <taxon>Heteroconchia</taxon>
        <taxon>Palaeoheterodonta</taxon>
        <taxon>Unionida</taxon>
        <taxon>Unionoidea</taxon>
        <taxon>Unionidae</taxon>
        <taxon>Ambleminae</taxon>
        <taxon>Lampsilini</taxon>
        <taxon>Potamilus</taxon>
    </lineage>
</organism>
<dbReference type="Gene3D" id="3.40.50.20">
    <property type="match status" value="1"/>
</dbReference>
<reference evidence="1" key="2">
    <citation type="journal article" date="2021" name="Genome Biol. Evol.">
        <title>Developing a high-quality reference genome for a parasitic bivalve with doubly uniparental inheritance (Bivalvia: Unionida).</title>
        <authorList>
            <person name="Smith C.H."/>
        </authorList>
    </citation>
    <scope>NUCLEOTIDE SEQUENCE</scope>
    <source>
        <strain evidence="1">CHS0354</strain>
        <tissue evidence="1">Mantle</tissue>
    </source>
</reference>
<dbReference type="GO" id="GO:0047730">
    <property type="term" value="F:carnosine synthase activity"/>
    <property type="evidence" value="ECO:0007669"/>
    <property type="project" value="InterPro"/>
</dbReference>
<dbReference type="PANTHER" id="PTHR48066:SF1">
    <property type="entry name" value="CARNOSINE SYNTHASE 1"/>
    <property type="match status" value="1"/>
</dbReference>
<evidence type="ECO:0000313" key="1">
    <source>
        <dbReference type="EMBL" id="KAK3586591.1"/>
    </source>
</evidence>
<dbReference type="AlphaFoldDB" id="A0AAE0VQU6"/>
<dbReference type="GO" id="GO:0016887">
    <property type="term" value="F:ATP hydrolysis activity"/>
    <property type="evidence" value="ECO:0007669"/>
    <property type="project" value="InterPro"/>
</dbReference>
<name>A0AAE0VQU6_9BIVA</name>
<accession>A0AAE0VQU6</accession>
<protein>
    <submittedName>
        <fullName evidence="1">Uncharacterized protein</fullName>
    </submittedName>
</protein>
<sequence>MTMQVSCGLITETEPGNGENYIPHSPTTTLIAFGITNEIEVAGFEEKVRQKGIDFVITRRNGVLTPVGIEVNSLDCITNCKIYENVYTIEKDMSFGPWIQSMMARSQKYVLSGKKVLVIGAGGYSKAFIWPAAQDMEVKVVLVEANPNHFAAEEVSEFIQYDFSNHSQDDIHAVKIYQLLRKKNKKVDGCLTFWEDCVPLAAKLCTLLNLTDNSQNQKIGTCNCNPPRRGQILEVRLIFKTSKNILKV</sequence>
<comment type="caution">
    <text evidence="1">The sequence shown here is derived from an EMBL/GenBank/DDBJ whole genome shotgun (WGS) entry which is preliminary data.</text>
</comment>